<keyword evidence="2" id="KW-0472">Membrane</keyword>
<sequence length="299" mass="32692">MDSFKAPDFKLPNIPSTKNVSSGVSSAIPWFLNFIIIICAVVILYFLYNYIVTPSNKSDQVVVFSSKMAANALQKSTSIASLYEGGEYTVNLWVYIAGFNTNLGIRKHILEIGGSNFATLLIALGAFKNSLLVRVHTKDASGSLGSGVSDSSGNDVPSSGDYSDPSITNRDDTSLTVTDKDVLFTPLLIDDGLLNVKPMCDIDTIDMQRWVQITVVINGRTCDVYMDGKLSRSCVLKHYYKVDPTGVSMRVADRSGFDGYVSNVTTFKQAINPDQIYQMYIAGPDGKSTDIISYLKSLF</sequence>
<evidence type="ECO:0000256" key="2">
    <source>
        <dbReference type="SAM" id="Phobius"/>
    </source>
</evidence>
<keyword evidence="2" id="KW-0812">Transmembrane</keyword>
<evidence type="ECO:0000256" key="1">
    <source>
        <dbReference type="SAM" id="MobiDB-lite"/>
    </source>
</evidence>
<feature type="transmembrane region" description="Helical" evidence="2">
    <location>
        <begin position="27"/>
        <end position="48"/>
    </location>
</feature>
<organism evidence="3">
    <name type="scientific">viral metagenome</name>
    <dbReference type="NCBI Taxonomy" id="1070528"/>
    <lineage>
        <taxon>unclassified sequences</taxon>
        <taxon>metagenomes</taxon>
        <taxon>organismal metagenomes</taxon>
    </lineage>
</organism>
<keyword evidence="2" id="KW-1133">Transmembrane helix</keyword>
<protein>
    <submittedName>
        <fullName evidence="3">Uncharacterized protein</fullName>
    </submittedName>
</protein>
<accession>A0A6C0BK30</accession>
<feature type="compositionally biased region" description="Low complexity" evidence="1">
    <location>
        <begin position="141"/>
        <end position="161"/>
    </location>
</feature>
<dbReference type="EMBL" id="MN739167">
    <property type="protein sequence ID" value="QHS92044.1"/>
    <property type="molecule type" value="Genomic_DNA"/>
</dbReference>
<reference evidence="3" key="1">
    <citation type="journal article" date="2020" name="Nature">
        <title>Giant virus diversity and host interactions through global metagenomics.</title>
        <authorList>
            <person name="Schulz F."/>
            <person name="Roux S."/>
            <person name="Paez-Espino D."/>
            <person name="Jungbluth S."/>
            <person name="Walsh D.A."/>
            <person name="Denef V.J."/>
            <person name="McMahon K.D."/>
            <person name="Konstantinidis K.T."/>
            <person name="Eloe-Fadrosh E.A."/>
            <person name="Kyrpides N.C."/>
            <person name="Woyke T."/>
        </authorList>
    </citation>
    <scope>NUCLEOTIDE SEQUENCE</scope>
    <source>
        <strain evidence="3">GVMAG-M-3300013285-6</strain>
    </source>
</reference>
<dbReference type="Gene3D" id="2.60.120.200">
    <property type="match status" value="1"/>
</dbReference>
<name>A0A6C0BK30_9ZZZZ</name>
<dbReference type="AlphaFoldDB" id="A0A6C0BK30"/>
<evidence type="ECO:0000313" key="3">
    <source>
        <dbReference type="EMBL" id="QHS92044.1"/>
    </source>
</evidence>
<proteinExistence type="predicted"/>
<dbReference type="SUPFAM" id="SSF49899">
    <property type="entry name" value="Concanavalin A-like lectins/glucanases"/>
    <property type="match status" value="1"/>
</dbReference>
<feature type="region of interest" description="Disordered" evidence="1">
    <location>
        <begin position="141"/>
        <end position="172"/>
    </location>
</feature>
<dbReference type="InterPro" id="IPR013320">
    <property type="entry name" value="ConA-like_dom_sf"/>
</dbReference>